<accession>A0AAD8SC10</accession>
<protein>
    <recommendedName>
        <fullName evidence="6">DUF295 domain-containing protein</fullName>
    </recommendedName>
</protein>
<dbReference type="InterPro" id="IPR001810">
    <property type="entry name" value="F-box_dom"/>
</dbReference>
<proteinExistence type="predicted"/>
<dbReference type="Gene3D" id="1.20.1280.50">
    <property type="match status" value="1"/>
</dbReference>
<dbReference type="Pfam" id="PF00646">
    <property type="entry name" value="F-box"/>
    <property type="match status" value="1"/>
</dbReference>
<feature type="region of interest" description="Disordered" evidence="1">
    <location>
        <begin position="494"/>
        <end position="517"/>
    </location>
</feature>
<dbReference type="Proteomes" id="UP001231189">
    <property type="component" value="Unassembled WGS sequence"/>
</dbReference>
<dbReference type="InterPro" id="IPR036047">
    <property type="entry name" value="F-box-like_dom_sf"/>
</dbReference>
<dbReference type="Pfam" id="PF03478">
    <property type="entry name" value="Beta-prop_KIB1-4"/>
    <property type="match status" value="1"/>
</dbReference>
<dbReference type="AlphaFoldDB" id="A0AAD8SC10"/>
<evidence type="ECO:0000313" key="4">
    <source>
        <dbReference type="EMBL" id="KAK1648267.1"/>
    </source>
</evidence>
<reference evidence="4" key="1">
    <citation type="submission" date="2023-07" db="EMBL/GenBank/DDBJ databases">
        <title>A chromosome-level genome assembly of Lolium multiflorum.</title>
        <authorList>
            <person name="Chen Y."/>
            <person name="Copetti D."/>
            <person name="Kolliker R."/>
            <person name="Studer B."/>
        </authorList>
    </citation>
    <scope>NUCLEOTIDE SEQUENCE</scope>
    <source>
        <strain evidence="4">02402/16</strain>
        <tissue evidence="4">Leaf</tissue>
    </source>
</reference>
<evidence type="ECO:0000259" key="3">
    <source>
        <dbReference type="Pfam" id="PF03478"/>
    </source>
</evidence>
<evidence type="ECO:0000313" key="5">
    <source>
        <dbReference type="Proteomes" id="UP001231189"/>
    </source>
</evidence>
<evidence type="ECO:0000259" key="2">
    <source>
        <dbReference type="Pfam" id="PF00646"/>
    </source>
</evidence>
<organism evidence="4 5">
    <name type="scientific">Lolium multiflorum</name>
    <name type="common">Italian ryegrass</name>
    <name type="synonym">Lolium perenne subsp. multiflorum</name>
    <dbReference type="NCBI Taxonomy" id="4521"/>
    <lineage>
        <taxon>Eukaryota</taxon>
        <taxon>Viridiplantae</taxon>
        <taxon>Streptophyta</taxon>
        <taxon>Embryophyta</taxon>
        <taxon>Tracheophyta</taxon>
        <taxon>Spermatophyta</taxon>
        <taxon>Magnoliopsida</taxon>
        <taxon>Liliopsida</taxon>
        <taxon>Poales</taxon>
        <taxon>Poaceae</taxon>
        <taxon>BOP clade</taxon>
        <taxon>Pooideae</taxon>
        <taxon>Poodae</taxon>
        <taxon>Poeae</taxon>
        <taxon>Poeae Chloroplast Group 2 (Poeae type)</taxon>
        <taxon>Loliodinae</taxon>
        <taxon>Loliinae</taxon>
        <taxon>Lolium</taxon>
    </lineage>
</organism>
<feature type="domain" description="F-box" evidence="2">
    <location>
        <begin position="15"/>
        <end position="48"/>
    </location>
</feature>
<evidence type="ECO:0008006" key="6">
    <source>
        <dbReference type="Google" id="ProtNLM"/>
    </source>
</evidence>
<name>A0AAD8SC10_LOLMU</name>
<dbReference type="PANTHER" id="PTHR33110:SF39">
    <property type="entry name" value="OS04G0514700 PROTEIN"/>
    <property type="match status" value="1"/>
</dbReference>
<dbReference type="EMBL" id="JAUUTY010000004">
    <property type="protein sequence ID" value="KAK1648267.1"/>
    <property type="molecule type" value="Genomic_DNA"/>
</dbReference>
<dbReference type="PANTHER" id="PTHR33110">
    <property type="entry name" value="F-BOX/KELCH-REPEAT PROTEIN-RELATED"/>
    <property type="match status" value="1"/>
</dbReference>
<keyword evidence="5" id="KW-1185">Reference proteome</keyword>
<feature type="compositionally biased region" description="Acidic residues" evidence="1">
    <location>
        <begin position="498"/>
        <end position="510"/>
    </location>
</feature>
<feature type="domain" description="KIB1-4 beta-propeller" evidence="3">
    <location>
        <begin position="68"/>
        <end position="332"/>
    </location>
</feature>
<comment type="caution">
    <text evidence="4">The sequence shown here is derived from an EMBL/GenBank/DDBJ whole genome shotgun (WGS) entry which is preliminary data.</text>
</comment>
<dbReference type="SUPFAM" id="SSF81383">
    <property type="entry name" value="F-box domain"/>
    <property type="match status" value="1"/>
</dbReference>
<evidence type="ECO:0000256" key="1">
    <source>
        <dbReference type="SAM" id="MobiDB-lite"/>
    </source>
</evidence>
<dbReference type="InterPro" id="IPR005174">
    <property type="entry name" value="KIB1-4_b-propeller"/>
</dbReference>
<sequence length="530" mass="59305">MAPLTKGASRHRRPWSKLPHDLLSVILDRLGPAFVDRVRFRGVCQGWRGAELAHPRPPMSWLVAPGHFVSFHDAAIHRVLLPEDAAGAVCRGSFGDWLALVPPTGRRRPYLLNAFTMERIKLPRWKDQSMVKLVLSSAPDSKSCTCTVAAIVEHEDDYYRMRSKIVVCRVGRGGSWRTMTRAFELQDIIFFERKLHALDAKARVHVFQDEDFRRDEPWRPPEGQIGIHVDMLHLVVLHGSLLMVGRDFGRSRVPGCTHFTSAVGVFTLDLGGETETAKRPEPVKDLVGHAIFVGDACCDAFAVGASSSGGGGRGGGKIRENQICFVDDEKNMSMSSLAAYDRRSFRQLQSYDVRNDCLRTYEPSPAGVPGPGTWRVGTVQRFPHTTAMGPPVRTALLSAAELVLWDLINCLGASYGPNYYTTMVAGGSSVTVCISLPKTAATRKYDDWNFTQHRPSAREAKQAAAHEAATFLRSRFRSVLDDSPWSSIPYYHSHVEEKEDDNDEEEEAPPDPESNLNFFDLFDYKRWYRG</sequence>
<gene>
    <name evidence="4" type="ORF">QYE76_066072</name>
</gene>